<protein>
    <recommendedName>
        <fullName evidence="3">Asp23 family, cell envelope-related function</fullName>
    </recommendedName>
</protein>
<keyword evidence="2" id="KW-1185">Reference proteome</keyword>
<gene>
    <name evidence="1" type="ORF">SAMN05216266_101331</name>
</gene>
<evidence type="ECO:0008006" key="3">
    <source>
        <dbReference type="Google" id="ProtNLM"/>
    </source>
</evidence>
<dbReference type="RefSeq" id="WP_091668343.1">
    <property type="nucleotide sequence ID" value="NZ_FOKG01000001.1"/>
</dbReference>
<name>A0A1I0VNG1_9PSEU</name>
<evidence type="ECO:0000313" key="1">
    <source>
        <dbReference type="EMBL" id="SFA77126.1"/>
    </source>
</evidence>
<dbReference type="STRING" id="490629.SAMN05216266_101331"/>
<proteinExistence type="predicted"/>
<organism evidence="1 2">
    <name type="scientific">Amycolatopsis marina</name>
    <dbReference type="NCBI Taxonomy" id="490629"/>
    <lineage>
        <taxon>Bacteria</taxon>
        <taxon>Bacillati</taxon>
        <taxon>Actinomycetota</taxon>
        <taxon>Actinomycetes</taxon>
        <taxon>Pseudonocardiales</taxon>
        <taxon>Pseudonocardiaceae</taxon>
        <taxon>Amycolatopsis</taxon>
    </lineage>
</organism>
<dbReference type="OrthoDB" id="4554885at2"/>
<reference evidence="2" key="1">
    <citation type="submission" date="2016-10" db="EMBL/GenBank/DDBJ databases">
        <authorList>
            <person name="Varghese N."/>
            <person name="Submissions S."/>
        </authorList>
    </citation>
    <scope>NUCLEOTIDE SEQUENCE [LARGE SCALE GENOMIC DNA]</scope>
    <source>
        <strain evidence="2">CGMCC 4.3568</strain>
    </source>
</reference>
<evidence type="ECO:0000313" key="2">
    <source>
        <dbReference type="Proteomes" id="UP000243799"/>
    </source>
</evidence>
<dbReference type="EMBL" id="FOKG01000001">
    <property type="protein sequence ID" value="SFA77126.1"/>
    <property type="molecule type" value="Genomic_DNA"/>
</dbReference>
<sequence>MTVRGEITEKLLAALGTVPGLRPATPTAESTAARIPWDWDGIAIDLDDDVVRIRLVATRLPLPPLLRSAADVLRPVLVGTQWEAATLRLVVTDLDRDAV</sequence>
<accession>A0A1I0VNG1</accession>
<dbReference type="Proteomes" id="UP000243799">
    <property type="component" value="Unassembled WGS sequence"/>
</dbReference>
<dbReference type="AlphaFoldDB" id="A0A1I0VNG1"/>